<evidence type="ECO:0000256" key="8">
    <source>
        <dbReference type="ARBA" id="ARBA00022801"/>
    </source>
</evidence>
<dbReference type="Pfam" id="PF05011">
    <property type="entry name" value="DBR1"/>
    <property type="match status" value="1"/>
</dbReference>
<sequence>MSSRPLRIAVEGCGHGTLHAIYASIAESCKRKGWSPSSIDLVIIGGDFQAVRNASDLHCVSMPEKYREMHDFHEYYSGARVAPYLTIFVGGNHEASNYLQELYFGGWVAPRMYYMGAANVLRLTRPTAEGDGAEKTTVLRIAGMSGIWKGFDYRKPHVERMPYSESDLRSVYHVREMDVRKLLQVNTQVDVGISHDWPQGVEWLGNVERLFTEKPFFRQDAQDGRLGSVAAKEVLEFLRPRYWFSAHLHVKYAALVHHGEQDRDTPNKGAFSQRGNSASRVGQIPRNDDEIDLDIEDALSNTAPDGTSESNRLSAPQVQQISRNDDEIDLDMEDEGTTPSVQPQASVAKTDNINTSSNAAPDVNSKSKSLSARDALPAAFRRVPVSRPVPPITQPPAITNKTTHFLSLDKCLRDRDFLQLLEIDPKCASSGDELSRPPVILSYDREWLAITRAFALAEPPVFGTPSPPSRALPVPGAKPREEYRRLIGEAIDWVDANVTNLEIPENFTAVAPVYDGGDFRAPKEYPNPQTAAFCRMLDFSNPLEMPDEEAMERMREGPRLDGSQHRAPGGPGGRRGGGGGRGRGRGRGRRW</sequence>
<protein>
    <recommendedName>
        <fullName evidence="14">Lariat debranching enzyme C-terminal domain-containing protein</fullName>
    </recommendedName>
</protein>
<evidence type="ECO:0000256" key="7">
    <source>
        <dbReference type="ARBA" id="ARBA00022723"/>
    </source>
</evidence>
<gene>
    <name evidence="16" type="ORF">K489DRAFT_321283</name>
</gene>
<feature type="compositionally biased region" description="Acidic residues" evidence="13">
    <location>
        <begin position="326"/>
        <end position="336"/>
    </location>
</feature>
<feature type="region of interest" description="Disordered" evidence="13">
    <location>
        <begin position="549"/>
        <end position="591"/>
    </location>
</feature>
<dbReference type="SMART" id="SM01124">
    <property type="entry name" value="DBR1"/>
    <property type="match status" value="1"/>
</dbReference>
<evidence type="ECO:0000256" key="11">
    <source>
        <dbReference type="ARBA" id="ARBA00023211"/>
    </source>
</evidence>
<dbReference type="GO" id="GO:0008419">
    <property type="term" value="F:RNA lariat debranching enzyme activity"/>
    <property type="evidence" value="ECO:0007669"/>
    <property type="project" value="TreeGrafter"/>
</dbReference>
<evidence type="ECO:0000256" key="13">
    <source>
        <dbReference type="SAM" id="MobiDB-lite"/>
    </source>
</evidence>
<dbReference type="AlphaFoldDB" id="A0A6J3M4N6"/>
<dbReference type="InterPro" id="IPR041816">
    <property type="entry name" value="Dbr1_N"/>
</dbReference>
<dbReference type="PANTHER" id="PTHR12849">
    <property type="entry name" value="RNA LARIAT DEBRANCHING ENZYME"/>
    <property type="match status" value="1"/>
</dbReference>
<evidence type="ECO:0000256" key="4">
    <source>
        <dbReference type="ARBA" id="ARBA00004123"/>
    </source>
</evidence>
<dbReference type="GO" id="GO:0000398">
    <property type="term" value="P:mRNA splicing, via spliceosome"/>
    <property type="evidence" value="ECO:0007669"/>
    <property type="project" value="TreeGrafter"/>
</dbReference>
<feature type="compositionally biased region" description="Gly residues" evidence="13">
    <location>
        <begin position="569"/>
        <end position="581"/>
    </location>
</feature>
<dbReference type="Pfam" id="PF00149">
    <property type="entry name" value="Metallophos"/>
    <property type="match status" value="1"/>
</dbReference>
<reference evidence="16" key="3">
    <citation type="submission" date="2025-08" db="UniProtKB">
        <authorList>
            <consortium name="RefSeq"/>
        </authorList>
    </citation>
    <scope>IDENTIFICATION</scope>
    <source>
        <strain evidence="16">CBS 342.82</strain>
    </source>
</reference>
<feature type="region of interest" description="Disordered" evidence="13">
    <location>
        <begin position="259"/>
        <end position="371"/>
    </location>
</feature>
<dbReference type="OrthoDB" id="407609at2759"/>
<dbReference type="RefSeq" id="XP_033458903.1">
    <property type="nucleotide sequence ID" value="XM_033601534.1"/>
</dbReference>
<proteinExistence type="inferred from homology"/>
<comment type="cofactor">
    <cofactor evidence="1">
        <name>Mn(2+)</name>
        <dbReference type="ChEBI" id="CHEBI:29035"/>
    </cofactor>
</comment>
<evidence type="ECO:0000256" key="6">
    <source>
        <dbReference type="ARBA" id="ARBA00022664"/>
    </source>
</evidence>
<comment type="cofactor">
    <cofactor evidence="2">
        <name>Zn(2+)</name>
        <dbReference type="ChEBI" id="CHEBI:29105"/>
    </cofactor>
</comment>
<keyword evidence="9" id="KW-0862">Zinc</keyword>
<dbReference type="InterPro" id="IPR004843">
    <property type="entry name" value="Calcineurin-like_PHP"/>
</dbReference>
<feature type="compositionally biased region" description="Basic and acidic residues" evidence="13">
    <location>
        <begin position="551"/>
        <end position="564"/>
    </location>
</feature>
<feature type="compositionally biased region" description="Basic residues" evidence="13">
    <location>
        <begin position="582"/>
        <end position="591"/>
    </location>
</feature>
<evidence type="ECO:0000256" key="3">
    <source>
        <dbReference type="ARBA" id="ARBA00001954"/>
    </source>
</evidence>
<evidence type="ECO:0000259" key="14">
    <source>
        <dbReference type="SMART" id="SM01124"/>
    </source>
</evidence>
<comment type="subcellular location">
    <subcellularLocation>
        <location evidence="4">Nucleus</location>
    </subcellularLocation>
</comment>
<keyword evidence="12" id="KW-0539">Nucleus</keyword>
<dbReference type="GO" id="GO:0005634">
    <property type="term" value="C:nucleus"/>
    <property type="evidence" value="ECO:0007669"/>
    <property type="project" value="UniProtKB-SubCell"/>
</dbReference>
<dbReference type="Proteomes" id="UP000504637">
    <property type="component" value="Unplaced"/>
</dbReference>
<name>A0A6J3M4N6_9PEZI</name>
<keyword evidence="10" id="KW-0408">Iron</keyword>
<feature type="compositionally biased region" description="Polar residues" evidence="13">
    <location>
        <begin position="300"/>
        <end position="322"/>
    </location>
</feature>
<evidence type="ECO:0000313" key="15">
    <source>
        <dbReference type="Proteomes" id="UP000504637"/>
    </source>
</evidence>
<evidence type="ECO:0000256" key="10">
    <source>
        <dbReference type="ARBA" id="ARBA00023004"/>
    </source>
</evidence>
<reference evidence="16" key="2">
    <citation type="submission" date="2020-04" db="EMBL/GenBank/DDBJ databases">
        <authorList>
            <consortium name="NCBI Genome Project"/>
        </authorList>
    </citation>
    <scope>NUCLEOTIDE SEQUENCE</scope>
    <source>
        <strain evidence="16">CBS 342.82</strain>
    </source>
</reference>
<accession>A0A6J3M4N6</accession>
<keyword evidence="6" id="KW-0507">mRNA processing</keyword>
<evidence type="ECO:0000256" key="1">
    <source>
        <dbReference type="ARBA" id="ARBA00001936"/>
    </source>
</evidence>
<evidence type="ECO:0000256" key="12">
    <source>
        <dbReference type="ARBA" id="ARBA00023242"/>
    </source>
</evidence>
<dbReference type="InterPro" id="IPR029052">
    <property type="entry name" value="Metallo-depent_PP-like"/>
</dbReference>
<comment type="similarity">
    <text evidence="5">Belongs to the lariat debranching enzyme family.</text>
</comment>
<evidence type="ECO:0000256" key="5">
    <source>
        <dbReference type="ARBA" id="ARBA00006045"/>
    </source>
</evidence>
<feature type="compositionally biased region" description="Polar residues" evidence="13">
    <location>
        <begin position="337"/>
        <end position="370"/>
    </location>
</feature>
<dbReference type="PANTHER" id="PTHR12849:SF0">
    <property type="entry name" value="LARIAT DEBRANCHING ENZYME"/>
    <property type="match status" value="1"/>
</dbReference>
<keyword evidence="11" id="KW-0464">Manganese</keyword>
<evidence type="ECO:0000256" key="2">
    <source>
        <dbReference type="ARBA" id="ARBA00001947"/>
    </source>
</evidence>
<dbReference type="SUPFAM" id="SSF56300">
    <property type="entry name" value="Metallo-dependent phosphatases"/>
    <property type="match status" value="1"/>
</dbReference>
<keyword evidence="15" id="KW-1185">Reference proteome</keyword>
<evidence type="ECO:0000256" key="9">
    <source>
        <dbReference type="ARBA" id="ARBA00022833"/>
    </source>
</evidence>
<dbReference type="InterPro" id="IPR007708">
    <property type="entry name" value="DBR1_C"/>
</dbReference>
<keyword evidence="8" id="KW-0378">Hydrolase</keyword>
<comment type="cofactor">
    <cofactor evidence="3">
        <name>Fe(2+)</name>
        <dbReference type="ChEBI" id="CHEBI:29033"/>
    </cofactor>
</comment>
<organism evidence="16">
    <name type="scientific">Dissoconium aciculare CBS 342.82</name>
    <dbReference type="NCBI Taxonomy" id="1314786"/>
    <lineage>
        <taxon>Eukaryota</taxon>
        <taxon>Fungi</taxon>
        <taxon>Dikarya</taxon>
        <taxon>Ascomycota</taxon>
        <taxon>Pezizomycotina</taxon>
        <taxon>Dothideomycetes</taxon>
        <taxon>Dothideomycetidae</taxon>
        <taxon>Mycosphaerellales</taxon>
        <taxon>Dissoconiaceae</taxon>
        <taxon>Dissoconium</taxon>
    </lineage>
</organism>
<dbReference type="GO" id="GO:0046872">
    <property type="term" value="F:metal ion binding"/>
    <property type="evidence" value="ECO:0007669"/>
    <property type="project" value="UniProtKB-KW"/>
</dbReference>
<feature type="domain" description="Lariat debranching enzyme C-terminal" evidence="14">
    <location>
        <begin position="393"/>
        <end position="543"/>
    </location>
</feature>
<keyword evidence="7" id="KW-0479">Metal-binding</keyword>
<dbReference type="GeneID" id="54359334"/>
<evidence type="ECO:0000313" key="16">
    <source>
        <dbReference type="RefSeq" id="XP_033458903.1"/>
    </source>
</evidence>
<dbReference type="CDD" id="cd00844">
    <property type="entry name" value="MPP_Dbr1_N"/>
    <property type="match status" value="1"/>
</dbReference>
<reference evidence="16" key="1">
    <citation type="submission" date="2020-01" db="EMBL/GenBank/DDBJ databases">
        <authorList>
            <consortium name="DOE Joint Genome Institute"/>
            <person name="Haridas S."/>
            <person name="Albert R."/>
            <person name="Binder M."/>
            <person name="Bloem J."/>
            <person name="Labutti K."/>
            <person name="Salamov A."/>
            <person name="Andreopoulos B."/>
            <person name="Baker S.E."/>
            <person name="Barry K."/>
            <person name="Bills G."/>
            <person name="Bluhm B.H."/>
            <person name="Cannon C."/>
            <person name="Castanera R."/>
            <person name="Culley D.E."/>
            <person name="Daum C."/>
            <person name="Ezra D."/>
            <person name="Gonzalez J.B."/>
            <person name="Henrissat B."/>
            <person name="Kuo A."/>
            <person name="Liang C."/>
            <person name="Lipzen A."/>
            <person name="Lutzoni F."/>
            <person name="Magnuson J."/>
            <person name="Mondo S."/>
            <person name="Nolan M."/>
            <person name="Ohm R."/>
            <person name="Pangilinan J."/>
            <person name="Park H.-J."/>
            <person name="Ramirez L."/>
            <person name="Alfaro M."/>
            <person name="Sun H."/>
            <person name="Tritt A."/>
            <person name="Yoshinaga Y."/>
            <person name="Zwiers L.-H."/>
            <person name="Turgeon B.G."/>
            <person name="Goodwin S.B."/>
            <person name="Spatafora J.W."/>
            <person name="Crous P.W."/>
            <person name="Grigoriev I.V."/>
        </authorList>
    </citation>
    <scope>NUCLEOTIDE SEQUENCE</scope>
    <source>
        <strain evidence="16">CBS 342.82</strain>
    </source>
</reference>